<dbReference type="RefSeq" id="WP_282214682.1">
    <property type="nucleotide sequence ID" value="NZ_BAAAUN010000001.1"/>
</dbReference>
<dbReference type="Pfam" id="PF11377">
    <property type="entry name" value="DUF3180"/>
    <property type="match status" value="1"/>
</dbReference>
<evidence type="ECO:0000256" key="1">
    <source>
        <dbReference type="SAM" id="Phobius"/>
    </source>
</evidence>
<feature type="transmembrane region" description="Helical" evidence="1">
    <location>
        <begin position="39"/>
        <end position="59"/>
    </location>
</feature>
<name>A0ABY7XRL0_MICLT</name>
<reference evidence="2 3" key="1">
    <citation type="submission" date="2021-06" db="EMBL/GenBank/DDBJ databases">
        <title>Genome-based taxonomic framework of Microbacterium strains isolated from marine environment, the description of four new species and reclassification of four preexisting species.</title>
        <authorList>
            <person name="Lee S.D."/>
            <person name="Kim S.-M."/>
            <person name="Byeon Y.-S."/>
            <person name="Yang H.L."/>
            <person name="Kim I.S."/>
        </authorList>
    </citation>
    <scope>NUCLEOTIDE SEQUENCE [LARGE SCALE GENOMIC DNA]</scope>
    <source>
        <strain evidence="2 3">KACC 14465</strain>
    </source>
</reference>
<keyword evidence="1" id="KW-0472">Membrane</keyword>
<protein>
    <submittedName>
        <fullName evidence="2">DUF3180 domain-containing protein</fullName>
    </submittedName>
</protein>
<keyword evidence="3" id="KW-1185">Reference proteome</keyword>
<feature type="transmembrane region" description="Helical" evidence="1">
    <location>
        <begin position="115"/>
        <end position="134"/>
    </location>
</feature>
<feature type="transmembrane region" description="Helical" evidence="1">
    <location>
        <begin position="80"/>
        <end position="103"/>
    </location>
</feature>
<gene>
    <name evidence="2" type="ORF">KV395_15355</name>
</gene>
<keyword evidence="1" id="KW-0812">Transmembrane</keyword>
<keyword evidence="1" id="KW-1133">Transmembrane helix</keyword>
<sequence length="160" mass="16566">MRRTSPGLLAVLALLGVGLGYLVDHLLTASGRATFTPSLLLPVLLLLIAGASLGVAWPVRHSVRSGIRIDPFRALRAATLARASSLLGAIMAGLGAGLLVFLLTRPIDPPVGSTVAMLALIGSAIILVIAALVAEQFCTLPKDPDDSEPRDRAPEPGRGH</sequence>
<accession>A0ABY7XRL0</accession>
<dbReference type="Proteomes" id="UP001215097">
    <property type="component" value="Chromosome"/>
</dbReference>
<dbReference type="InterPro" id="IPR021517">
    <property type="entry name" value="DUF3180"/>
</dbReference>
<dbReference type="EMBL" id="CP078075">
    <property type="protein sequence ID" value="WDM44541.1"/>
    <property type="molecule type" value="Genomic_DNA"/>
</dbReference>
<organism evidence="2 3">
    <name type="scientific">Microbacterium luteolum</name>
    <name type="common">Aureobacterium luteolum</name>
    <dbReference type="NCBI Taxonomy" id="69367"/>
    <lineage>
        <taxon>Bacteria</taxon>
        <taxon>Bacillati</taxon>
        <taxon>Actinomycetota</taxon>
        <taxon>Actinomycetes</taxon>
        <taxon>Micrococcales</taxon>
        <taxon>Microbacteriaceae</taxon>
        <taxon>Microbacterium</taxon>
    </lineage>
</organism>
<evidence type="ECO:0000313" key="3">
    <source>
        <dbReference type="Proteomes" id="UP001215097"/>
    </source>
</evidence>
<evidence type="ECO:0000313" key="2">
    <source>
        <dbReference type="EMBL" id="WDM44541.1"/>
    </source>
</evidence>
<proteinExistence type="predicted"/>